<organism evidence="2">
    <name type="scientific">mine drainage metagenome</name>
    <dbReference type="NCBI Taxonomy" id="410659"/>
    <lineage>
        <taxon>unclassified sequences</taxon>
        <taxon>metagenomes</taxon>
        <taxon>ecological metagenomes</taxon>
    </lineage>
</organism>
<evidence type="ECO:0000259" key="1">
    <source>
        <dbReference type="PROSITE" id="PS50164"/>
    </source>
</evidence>
<comment type="caution">
    <text evidence="2">The sequence shown here is derived from an EMBL/GenBank/DDBJ whole genome shotgun (WGS) entry which is preliminary data.</text>
</comment>
<name>A0A1J5REW3_9ZZZZ</name>
<dbReference type="Gene3D" id="3.40.1440.10">
    <property type="entry name" value="GIY-YIG endonuclease"/>
    <property type="match status" value="1"/>
</dbReference>
<dbReference type="EMBL" id="MLJW01000189">
    <property type="protein sequence ID" value="OIQ94305.1"/>
    <property type="molecule type" value="Genomic_DNA"/>
</dbReference>
<reference evidence="2" key="1">
    <citation type="submission" date="2016-10" db="EMBL/GenBank/DDBJ databases">
        <title>Sequence of Gallionella enrichment culture.</title>
        <authorList>
            <person name="Poehlein A."/>
            <person name="Muehling M."/>
            <person name="Daniel R."/>
        </authorList>
    </citation>
    <scope>NUCLEOTIDE SEQUENCE</scope>
</reference>
<gene>
    <name evidence="2" type="ORF">GALL_237350</name>
</gene>
<dbReference type="PROSITE" id="PS50164">
    <property type="entry name" value="GIY_YIG"/>
    <property type="match status" value="1"/>
</dbReference>
<dbReference type="CDD" id="cd10456">
    <property type="entry name" value="GIY-YIG_UPF0213"/>
    <property type="match status" value="1"/>
</dbReference>
<dbReference type="InterPro" id="IPR050190">
    <property type="entry name" value="UPF0213_domain"/>
</dbReference>
<sequence>MSDPWFVYVLLNPPGICYTGIAKDVARRLEQHNAGQGARFTRGRGPWRLLHMEGPLSHGDALRLEAAIKADRRFKARLKLIATGQ</sequence>
<dbReference type="InterPro" id="IPR000305">
    <property type="entry name" value="GIY-YIG_endonuc"/>
</dbReference>
<protein>
    <submittedName>
        <fullName evidence="2">GIY-YIG nuclease superfamily protein</fullName>
    </submittedName>
</protein>
<accession>A0A1J5REW3</accession>
<dbReference type="PANTHER" id="PTHR34477">
    <property type="entry name" value="UPF0213 PROTEIN YHBQ"/>
    <property type="match status" value="1"/>
</dbReference>
<feature type="domain" description="GIY-YIG" evidence="1">
    <location>
        <begin position="3"/>
        <end position="80"/>
    </location>
</feature>
<dbReference type="SUPFAM" id="SSF82771">
    <property type="entry name" value="GIY-YIG endonuclease"/>
    <property type="match status" value="1"/>
</dbReference>
<evidence type="ECO:0000313" key="2">
    <source>
        <dbReference type="EMBL" id="OIQ94305.1"/>
    </source>
</evidence>
<dbReference type="Pfam" id="PF01541">
    <property type="entry name" value="GIY-YIG"/>
    <property type="match status" value="1"/>
</dbReference>
<dbReference type="AlphaFoldDB" id="A0A1J5REW3"/>
<dbReference type="PANTHER" id="PTHR34477:SF1">
    <property type="entry name" value="UPF0213 PROTEIN YHBQ"/>
    <property type="match status" value="1"/>
</dbReference>
<dbReference type="InterPro" id="IPR035901">
    <property type="entry name" value="GIY-YIG_endonuc_sf"/>
</dbReference>
<proteinExistence type="predicted"/>